<dbReference type="RefSeq" id="WP_085749643.1">
    <property type="nucleotide sequence ID" value="NZ_BSPR01000002.1"/>
</dbReference>
<dbReference type="STRING" id="946333.A4W93_05355"/>
<dbReference type="OrthoDB" id="9129394at2"/>
<reference evidence="2 3" key="1">
    <citation type="submission" date="2016-04" db="EMBL/GenBank/DDBJ databases">
        <title>Complete genome sequence of natural rubber-degrading, novel Gram-negative bacterium, Rhizobacter gummiphilus strain NS21.</title>
        <authorList>
            <person name="Tabata M."/>
            <person name="Kasai D."/>
            <person name="Fukuda M."/>
        </authorList>
    </citation>
    <scope>NUCLEOTIDE SEQUENCE [LARGE SCALE GENOMIC DNA]</scope>
    <source>
        <strain evidence="2 3">NS21</strain>
    </source>
</reference>
<dbReference type="PANTHER" id="PTHR43214">
    <property type="entry name" value="TWO-COMPONENT RESPONSE REGULATOR"/>
    <property type="match status" value="1"/>
</dbReference>
<dbReference type="EMBL" id="CP015118">
    <property type="protein sequence ID" value="ARN19385.1"/>
    <property type="molecule type" value="Genomic_DNA"/>
</dbReference>
<dbReference type="InterPro" id="IPR011006">
    <property type="entry name" value="CheY-like_superfamily"/>
</dbReference>
<evidence type="ECO:0000313" key="3">
    <source>
        <dbReference type="Proteomes" id="UP000193427"/>
    </source>
</evidence>
<dbReference type="InterPro" id="IPR016032">
    <property type="entry name" value="Sig_transdc_resp-reg_C-effctor"/>
</dbReference>
<keyword evidence="1" id="KW-0238">DNA-binding</keyword>
<name>A0A1W6L501_9BURK</name>
<dbReference type="KEGG" id="rgu:A4W93_05355"/>
<dbReference type="PRINTS" id="PR00038">
    <property type="entry name" value="HTHLUXR"/>
</dbReference>
<dbReference type="Proteomes" id="UP000193427">
    <property type="component" value="Chromosome"/>
</dbReference>
<dbReference type="SUPFAM" id="SSF46894">
    <property type="entry name" value="C-terminal effector domain of the bipartite response regulators"/>
    <property type="match status" value="1"/>
</dbReference>
<accession>A0A1W6L501</accession>
<dbReference type="SUPFAM" id="SSF52172">
    <property type="entry name" value="CheY-like"/>
    <property type="match status" value="1"/>
</dbReference>
<gene>
    <name evidence="2" type="ORF">A4W93_05355</name>
</gene>
<dbReference type="Pfam" id="PF00196">
    <property type="entry name" value="GerE"/>
    <property type="match status" value="1"/>
</dbReference>
<sequence>MNRLAPARIQVHIAHAYPLVARGIERVLGDLSDVDATLDEGEGAGADIVIADYHDGLERTARARRESVGRRTRTPRVVILTEWCREQNVRLAMEAGVAGYLQQGCTTQQFVDCIRHVAAGSRYIESELAIRMADSLSHEALTGRECDVLRVLVAGRCNKSIAIDLGISVGTVKAHVKAIMAKLRAVSRTEAASIALQRGLLAEHPAAAPNPAGRGASAANARMPALIAG</sequence>
<dbReference type="Gene3D" id="3.40.50.2300">
    <property type="match status" value="1"/>
</dbReference>
<keyword evidence="3" id="KW-1185">Reference proteome</keyword>
<dbReference type="GO" id="GO:0006355">
    <property type="term" value="P:regulation of DNA-templated transcription"/>
    <property type="evidence" value="ECO:0007669"/>
    <property type="project" value="InterPro"/>
</dbReference>
<dbReference type="PROSITE" id="PS50043">
    <property type="entry name" value="HTH_LUXR_2"/>
    <property type="match status" value="1"/>
</dbReference>
<protein>
    <submittedName>
        <fullName evidence="2">Uncharacterized protein</fullName>
    </submittedName>
</protein>
<proteinExistence type="predicted"/>
<dbReference type="CDD" id="cd06170">
    <property type="entry name" value="LuxR_C_like"/>
    <property type="match status" value="1"/>
</dbReference>
<dbReference type="InterPro" id="IPR039420">
    <property type="entry name" value="WalR-like"/>
</dbReference>
<dbReference type="InterPro" id="IPR000792">
    <property type="entry name" value="Tscrpt_reg_LuxR_C"/>
</dbReference>
<organism evidence="2 3">
    <name type="scientific">Piscinibacter gummiphilus</name>
    <dbReference type="NCBI Taxonomy" id="946333"/>
    <lineage>
        <taxon>Bacteria</taxon>
        <taxon>Pseudomonadati</taxon>
        <taxon>Pseudomonadota</taxon>
        <taxon>Betaproteobacteria</taxon>
        <taxon>Burkholderiales</taxon>
        <taxon>Sphaerotilaceae</taxon>
        <taxon>Piscinibacter</taxon>
    </lineage>
</organism>
<dbReference type="SMART" id="SM00421">
    <property type="entry name" value="HTH_LUXR"/>
    <property type="match status" value="1"/>
</dbReference>
<dbReference type="AlphaFoldDB" id="A0A1W6L501"/>
<dbReference type="PROSITE" id="PS00622">
    <property type="entry name" value="HTH_LUXR_1"/>
    <property type="match status" value="1"/>
</dbReference>
<dbReference type="PANTHER" id="PTHR43214:SF42">
    <property type="entry name" value="TRANSCRIPTIONAL REGULATORY PROTEIN DESR"/>
    <property type="match status" value="1"/>
</dbReference>
<dbReference type="GO" id="GO:0003677">
    <property type="term" value="F:DNA binding"/>
    <property type="evidence" value="ECO:0007669"/>
    <property type="project" value="UniProtKB-KW"/>
</dbReference>
<evidence type="ECO:0000256" key="1">
    <source>
        <dbReference type="ARBA" id="ARBA00023125"/>
    </source>
</evidence>
<evidence type="ECO:0000313" key="2">
    <source>
        <dbReference type="EMBL" id="ARN19385.1"/>
    </source>
</evidence>